<gene>
    <name evidence="2" type="ORF">FF011L_20360</name>
</gene>
<keyword evidence="3" id="KW-1185">Reference proteome</keyword>
<sequence>MKFSDISWFAIACALFAALCWGMYGPTLTHARSPNREWGPFKPYLFIGIAYLVIAIIGGAVMMKYVFNDNFDYSGKYVPAMKWGFLAGCLGALGALGLTFSLTKAGGSPSYVMPIIFGGAVSINALASYFSHSGHSINPLMWVGMALVAVGICLTAGFAPHGPPKKVVTAEPSAADVAETTAPVVVDDDPDN</sequence>
<dbReference type="OrthoDB" id="257805at2"/>
<evidence type="ECO:0000256" key="1">
    <source>
        <dbReference type="SAM" id="Phobius"/>
    </source>
</evidence>
<dbReference type="RefSeq" id="WP_145351469.1">
    <property type="nucleotide sequence ID" value="NZ_CP036262.1"/>
</dbReference>
<feature type="transmembrane region" description="Helical" evidence="1">
    <location>
        <begin position="6"/>
        <end position="24"/>
    </location>
</feature>
<feature type="transmembrane region" description="Helical" evidence="1">
    <location>
        <begin position="83"/>
        <end position="103"/>
    </location>
</feature>
<evidence type="ECO:0000313" key="2">
    <source>
        <dbReference type="EMBL" id="QDS93274.1"/>
    </source>
</evidence>
<keyword evidence="1" id="KW-0472">Membrane</keyword>
<proteinExistence type="predicted"/>
<dbReference type="EMBL" id="CP036262">
    <property type="protein sequence ID" value="QDS93274.1"/>
    <property type="molecule type" value="Genomic_DNA"/>
</dbReference>
<dbReference type="KEGG" id="rml:FF011L_20360"/>
<accession>A0A517MEF5</accession>
<organism evidence="2 3">
    <name type="scientific">Roseimaritima multifibrata</name>
    <dbReference type="NCBI Taxonomy" id="1930274"/>
    <lineage>
        <taxon>Bacteria</taxon>
        <taxon>Pseudomonadati</taxon>
        <taxon>Planctomycetota</taxon>
        <taxon>Planctomycetia</taxon>
        <taxon>Pirellulales</taxon>
        <taxon>Pirellulaceae</taxon>
        <taxon>Roseimaritima</taxon>
    </lineage>
</organism>
<keyword evidence="1" id="KW-1133">Transmembrane helix</keyword>
<evidence type="ECO:0008006" key="4">
    <source>
        <dbReference type="Google" id="ProtNLM"/>
    </source>
</evidence>
<dbReference type="Proteomes" id="UP000320672">
    <property type="component" value="Chromosome"/>
</dbReference>
<dbReference type="AlphaFoldDB" id="A0A517MEF5"/>
<protein>
    <recommendedName>
        <fullName evidence="4">EamA-like transporter family protein</fullName>
    </recommendedName>
</protein>
<name>A0A517MEF5_9BACT</name>
<keyword evidence="1" id="KW-0812">Transmembrane</keyword>
<evidence type="ECO:0000313" key="3">
    <source>
        <dbReference type="Proteomes" id="UP000320672"/>
    </source>
</evidence>
<reference evidence="2 3" key="1">
    <citation type="submission" date="2019-02" db="EMBL/GenBank/DDBJ databases">
        <title>Deep-cultivation of Planctomycetes and their phenomic and genomic characterization uncovers novel biology.</title>
        <authorList>
            <person name="Wiegand S."/>
            <person name="Jogler M."/>
            <person name="Boedeker C."/>
            <person name="Pinto D."/>
            <person name="Vollmers J."/>
            <person name="Rivas-Marin E."/>
            <person name="Kohn T."/>
            <person name="Peeters S.H."/>
            <person name="Heuer A."/>
            <person name="Rast P."/>
            <person name="Oberbeckmann S."/>
            <person name="Bunk B."/>
            <person name="Jeske O."/>
            <person name="Meyerdierks A."/>
            <person name="Storesund J.E."/>
            <person name="Kallscheuer N."/>
            <person name="Luecker S."/>
            <person name="Lage O.M."/>
            <person name="Pohl T."/>
            <person name="Merkel B.J."/>
            <person name="Hornburger P."/>
            <person name="Mueller R.-W."/>
            <person name="Bruemmer F."/>
            <person name="Labrenz M."/>
            <person name="Spormann A.M."/>
            <person name="Op den Camp H."/>
            <person name="Overmann J."/>
            <person name="Amann R."/>
            <person name="Jetten M.S.M."/>
            <person name="Mascher T."/>
            <person name="Medema M.H."/>
            <person name="Devos D.P."/>
            <person name="Kaster A.-K."/>
            <person name="Ovreas L."/>
            <person name="Rohde M."/>
            <person name="Galperin M.Y."/>
            <person name="Jogler C."/>
        </authorList>
    </citation>
    <scope>NUCLEOTIDE SEQUENCE [LARGE SCALE GENOMIC DNA]</scope>
    <source>
        <strain evidence="2 3">FF011L</strain>
    </source>
</reference>
<feature type="transmembrane region" description="Helical" evidence="1">
    <location>
        <begin position="110"/>
        <end position="130"/>
    </location>
</feature>
<feature type="transmembrane region" description="Helical" evidence="1">
    <location>
        <begin position="142"/>
        <end position="159"/>
    </location>
</feature>
<feature type="transmembrane region" description="Helical" evidence="1">
    <location>
        <begin position="44"/>
        <end position="63"/>
    </location>
</feature>